<dbReference type="Pfam" id="PF00566">
    <property type="entry name" value="RabGAP-TBC"/>
    <property type="match status" value="1"/>
</dbReference>
<keyword evidence="4" id="KW-1185">Reference proteome</keyword>
<evidence type="ECO:0000313" key="3">
    <source>
        <dbReference type="EMBL" id="CAD8127257.1"/>
    </source>
</evidence>
<dbReference type="AlphaFoldDB" id="A0A8S1RI78"/>
<name>A0A8S1RI78_9CILI</name>
<feature type="coiled-coil region" evidence="1">
    <location>
        <begin position="260"/>
        <end position="290"/>
    </location>
</feature>
<accession>A0A8S1RI78</accession>
<sequence>MNCYKKEITKNWLFQEEKYIENIAGAFEVIKLHEERQVQAGNARQKLTEKLQKYIDEDPEDLPPHIASQHVLSLDEQLLDYPCYKKGGMFGSVTQRQCQLQKTTLGQSKKGNVITKTFGDIKLIEIQHVEDATKDFKWDVNYQKFPARLMFNFIKHSPVWIYFKDDEEAQKFYDYFRCHLAMTKIQKLPIIIQESTSLVKENYFSLFAHKLETYSIHVIQQRKKAAKLGKDEAKFLMDIDIKIIRNILQKKWLAKSVQFFKREERMNQMAEEERNKLDQIRQQDENKKMKWRQFLGSKSVLNVELADWLRPMMADWLEKSEEIQNTQKVRELIFTILIKSINIGDGIKLIKPTIFAELQSVEQDSKLTMEAFLGQQKTDHFYNWLLREQNFENKIVGKQQERKPCTFIISNINNQDQFSIQFKDMVNAFYDTATIPFKIIVKELLQQSQQGRSIWIPLKLVQTNSLKTETKESIIYVEIDIHVKPSIMMHNPKSYEEELEYIVEHSLAFSDPIYLSTIQIPKMNKDIMKFILITLEESNICMKQSMQMLSYILFLQQKNPETLNKQMQQLQMVFIRKVILNLCHNFGLMEKQIKQYELVSYRLESMNFYNIKNPQVQELVNGLFLMGIPYYLRNKLWFQLLQISFDPIKKILSENYKINLEREDGFNESVSLYLKLSSLKQHLKKTLIQQIDIYLRQEDSRKGFGNEQFYHQLKNLLICFLLYQGNQGLIPNQIYIHHLFTLAKKMLAMQIYYHVRYNEYTEFGNETKQTPSDLINESRAFWLLVGFHNQVLIDYPLYEDQTLQNRLFLEQCAKLRVYLNKKHQDLFNKMFLYGIEVENELYELFFNLFSDVLPSETLYRSWDLIIYQQQQSIKATSERGNIIISITAALLLRVHKKINNISNHLAFLAAIKVEAMLINDVTEFLTEVLQVQKELNLAVQIEYQEEGPPKLEPQVEYKIKSDYRIFDVLDEKHPKGSQQMQVYQYLNFIDF</sequence>
<reference evidence="3" key="1">
    <citation type="submission" date="2021-01" db="EMBL/GenBank/DDBJ databases">
        <authorList>
            <consortium name="Genoscope - CEA"/>
            <person name="William W."/>
        </authorList>
    </citation>
    <scope>NUCLEOTIDE SEQUENCE</scope>
</reference>
<dbReference type="EMBL" id="CAJJDN010000174">
    <property type="protein sequence ID" value="CAD8127257.1"/>
    <property type="molecule type" value="Genomic_DNA"/>
</dbReference>
<proteinExistence type="predicted"/>
<evidence type="ECO:0000259" key="2">
    <source>
        <dbReference type="PROSITE" id="PS50086"/>
    </source>
</evidence>
<dbReference type="PROSITE" id="PS50086">
    <property type="entry name" value="TBC_RABGAP"/>
    <property type="match status" value="1"/>
</dbReference>
<organism evidence="3 4">
    <name type="scientific">Paramecium sonneborni</name>
    <dbReference type="NCBI Taxonomy" id="65129"/>
    <lineage>
        <taxon>Eukaryota</taxon>
        <taxon>Sar</taxon>
        <taxon>Alveolata</taxon>
        <taxon>Ciliophora</taxon>
        <taxon>Intramacronucleata</taxon>
        <taxon>Oligohymenophorea</taxon>
        <taxon>Peniculida</taxon>
        <taxon>Parameciidae</taxon>
        <taxon>Paramecium</taxon>
    </lineage>
</organism>
<dbReference type="SMART" id="SM00164">
    <property type="entry name" value="TBC"/>
    <property type="match status" value="1"/>
</dbReference>
<evidence type="ECO:0000256" key="1">
    <source>
        <dbReference type="SAM" id="Coils"/>
    </source>
</evidence>
<dbReference type="OrthoDB" id="289109at2759"/>
<feature type="domain" description="Rab-GAP TBC" evidence="2">
    <location>
        <begin position="627"/>
        <end position="869"/>
    </location>
</feature>
<dbReference type="InterPro" id="IPR000195">
    <property type="entry name" value="Rab-GAP-TBC_dom"/>
</dbReference>
<protein>
    <recommendedName>
        <fullName evidence="2">Rab-GAP TBC domain-containing protein</fullName>
    </recommendedName>
</protein>
<keyword evidence="1" id="KW-0175">Coiled coil</keyword>
<dbReference type="Proteomes" id="UP000692954">
    <property type="component" value="Unassembled WGS sequence"/>
</dbReference>
<comment type="caution">
    <text evidence="3">The sequence shown here is derived from an EMBL/GenBank/DDBJ whole genome shotgun (WGS) entry which is preliminary data.</text>
</comment>
<gene>
    <name evidence="3" type="ORF">PSON_ATCC_30995.1.T1740064</name>
</gene>
<evidence type="ECO:0000313" key="4">
    <source>
        <dbReference type="Proteomes" id="UP000692954"/>
    </source>
</evidence>